<name>A0ABX2E480_9FLAO</name>
<gene>
    <name evidence="7" type="ORF">HNV10_08510</name>
</gene>
<keyword evidence="5" id="KW-0012">Acyltransferase</keyword>
<sequence>MDAALHIPKRFKEDVEDLAKDLFYLVVETEVNQDVQLELLKDSFFKISEGLQCGICDTKWSQFKVGLKTLRSILRLDAEAAFNNDPAAKSVREVYLAYPGFYAITMYRISHVLWDLDIPVLPRMISEYAHSVTGTDIHPGAEIGNSFFIDHATGVVIGETAVIHNNVTIYQGVTLGGIKVEKALKGIKRHPTIMDNVTIYANATILGGDVVIGKNSTIGANVWITQSIPEDSIVTYKSDIRISKKEKE</sequence>
<dbReference type="InterPro" id="IPR053376">
    <property type="entry name" value="Serine_acetyltransferase"/>
</dbReference>
<dbReference type="Gene3D" id="1.10.3130.10">
    <property type="entry name" value="serine acetyltransferase, domain 1"/>
    <property type="match status" value="1"/>
</dbReference>
<dbReference type="PANTHER" id="PTHR42811">
    <property type="entry name" value="SERINE ACETYLTRANSFERASE"/>
    <property type="match status" value="1"/>
</dbReference>
<reference evidence="7 8" key="1">
    <citation type="journal article" date="2015" name="Int. J. Syst. Evol. Microbiol.">
        <title>Winogradskyella litoriviva sp. nov., isolated from coastal seawater.</title>
        <authorList>
            <person name="Nedashkovskaya O.I."/>
            <person name="Kukhlevskiy A.D."/>
            <person name="Zhukova N.V."/>
            <person name="Kim S.J."/>
            <person name="Rhee S.K."/>
            <person name="Mikhailov V.V."/>
        </authorList>
    </citation>
    <scope>NUCLEOTIDE SEQUENCE [LARGE SCALE GENOMIC DNA]</scope>
    <source>
        <strain evidence="7 8">KMM6491</strain>
    </source>
</reference>
<evidence type="ECO:0000256" key="3">
    <source>
        <dbReference type="ARBA" id="ARBA00022605"/>
    </source>
</evidence>
<dbReference type="InterPro" id="IPR045304">
    <property type="entry name" value="LbH_SAT"/>
</dbReference>
<dbReference type="Pfam" id="PF00132">
    <property type="entry name" value="Hexapep"/>
    <property type="match status" value="1"/>
</dbReference>
<dbReference type="InterPro" id="IPR042122">
    <property type="entry name" value="Ser_AcTrfase_N_sf"/>
</dbReference>
<dbReference type="EMBL" id="JABRWQ010000003">
    <property type="protein sequence ID" value="NRD23281.1"/>
    <property type="molecule type" value="Genomic_DNA"/>
</dbReference>
<keyword evidence="8" id="KW-1185">Reference proteome</keyword>
<dbReference type="SUPFAM" id="SSF51161">
    <property type="entry name" value="Trimeric LpxA-like enzymes"/>
    <property type="match status" value="1"/>
</dbReference>
<dbReference type="EC" id="2.3.1.30" evidence="2"/>
<evidence type="ECO:0000313" key="7">
    <source>
        <dbReference type="EMBL" id="NRD23281.1"/>
    </source>
</evidence>
<evidence type="ECO:0000256" key="4">
    <source>
        <dbReference type="ARBA" id="ARBA00022679"/>
    </source>
</evidence>
<accession>A0ABX2E480</accession>
<organism evidence="7 8">
    <name type="scientific">Winogradskyella litoriviva</name>
    <dbReference type="NCBI Taxonomy" id="1220182"/>
    <lineage>
        <taxon>Bacteria</taxon>
        <taxon>Pseudomonadati</taxon>
        <taxon>Bacteroidota</taxon>
        <taxon>Flavobacteriia</taxon>
        <taxon>Flavobacteriales</taxon>
        <taxon>Flavobacteriaceae</taxon>
        <taxon>Winogradskyella</taxon>
    </lineage>
</organism>
<comment type="similarity">
    <text evidence="1">Belongs to the transferase hexapeptide repeat family.</text>
</comment>
<dbReference type="NCBIfam" id="NF041874">
    <property type="entry name" value="EPS_EpsC"/>
    <property type="match status" value="1"/>
</dbReference>
<evidence type="ECO:0000256" key="1">
    <source>
        <dbReference type="ARBA" id="ARBA00007274"/>
    </source>
</evidence>
<dbReference type="InterPro" id="IPR011004">
    <property type="entry name" value="Trimer_LpxA-like_sf"/>
</dbReference>
<evidence type="ECO:0000313" key="8">
    <source>
        <dbReference type="Proteomes" id="UP000805085"/>
    </source>
</evidence>
<keyword evidence="4" id="KW-0808">Transferase</keyword>
<proteinExistence type="inferred from homology"/>
<comment type="catalytic activity">
    <reaction evidence="6">
        <text>L-serine + acetyl-CoA = O-acetyl-L-serine + CoA</text>
        <dbReference type="Rhea" id="RHEA:24560"/>
        <dbReference type="ChEBI" id="CHEBI:33384"/>
        <dbReference type="ChEBI" id="CHEBI:57287"/>
        <dbReference type="ChEBI" id="CHEBI:57288"/>
        <dbReference type="ChEBI" id="CHEBI:58340"/>
        <dbReference type="EC" id="2.3.1.30"/>
    </reaction>
</comment>
<keyword evidence="3" id="KW-0028">Amino-acid biosynthesis</keyword>
<comment type="caution">
    <text evidence="7">The sequence shown here is derived from an EMBL/GenBank/DDBJ whole genome shotgun (WGS) entry which is preliminary data.</text>
</comment>
<dbReference type="Proteomes" id="UP000805085">
    <property type="component" value="Unassembled WGS sequence"/>
</dbReference>
<evidence type="ECO:0000256" key="2">
    <source>
        <dbReference type="ARBA" id="ARBA00013266"/>
    </source>
</evidence>
<dbReference type="Gene3D" id="2.160.10.10">
    <property type="entry name" value="Hexapeptide repeat proteins"/>
    <property type="match status" value="1"/>
</dbReference>
<evidence type="ECO:0000256" key="5">
    <source>
        <dbReference type="ARBA" id="ARBA00023315"/>
    </source>
</evidence>
<evidence type="ECO:0000256" key="6">
    <source>
        <dbReference type="ARBA" id="ARBA00049486"/>
    </source>
</evidence>
<dbReference type="CDD" id="cd03354">
    <property type="entry name" value="LbH_SAT"/>
    <property type="match status" value="1"/>
</dbReference>
<dbReference type="RefSeq" id="WP_173300910.1">
    <property type="nucleotide sequence ID" value="NZ_JABRWQ010000003.1"/>
</dbReference>
<protein>
    <recommendedName>
        <fullName evidence="2">serine O-acetyltransferase</fullName>
        <ecNumber evidence="2">2.3.1.30</ecNumber>
    </recommendedName>
</protein>
<dbReference type="InterPro" id="IPR001451">
    <property type="entry name" value="Hexapep"/>
</dbReference>